<organism evidence="15 16">
    <name type="scientific">Diplocloster agilis</name>
    <dbReference type="NCBI Taxonomy" id="2850323"/>
    <lineage>
        <taxon>Bacteria</taxon>
        <taxon>Bacillati</taxon>
        <taxon>Bacillota</taxon>
        <taxon>Clostridia</taxon>
        <taxon>Lachnospirales</taxon>
        <taxon>Lachnospiraceae</taxon>
        <taxon>Diplocloster</taxon>
    </lineage>
</organism>
<keyword evidence="5 12" id="KW-0378">Hydrolase</keyword>
<dbReference type="InterPro" id="IPR011545">
    <property type="entry name" value="DEAD/DEAH_box_helicase_dom"/>
</dbReference>
<comment type="similarity">
    <text evidence="12">Belongs to the helicase family. PriA subfamily.</text>
</comment>
<keyword evidence="8 12" id="KW-0067">ATP-binding</keyword>
<dbReference type="SUPFAM" id="SSF52540">
    <property type="entry name" value="P-loop containing nucleoside triphosphate hydrolases"/>
    <property type="match status" value="1"/>
</dbReference>
<feature type="domain" description="Helicase C-terminal" evidence="14">
    <location>
        <begin position="480"/>
        <end position="650"/>
    </location>
</feature>
<feature type="binding site" evidence="12">
    <location>
        <position position="461"/>
    </location>
    <ligand>
        <name>Zn(2+)</name>
        <dbReference type="ChEBI" id="CHEBI:29105"/>
        <label>2</label>
    </ligand>
</feature>
<dbReference type="Pfam" id="PF18074">
    <property type="entry name" value="PriA_C"/>
    <property type="match status" value="1"/>
</dbReference>
<dbReference type="GO" id="GO:0003677">
    <property type="term" value="F:DNA binding"/>
    <property type="evidence" value="ECO:0007669"/>
    <property type="project" value="UniProtKB-UniRule"/>
</dbReference>
<keyword evidence="4 12" id="KW-0547">Nucleotide-binding</keyword>
<dbReference type="FunFam" id="3.40.50.300:FF:000489">
    <property type="entry name" value="Primosome assembly protein PriA"/>
    <property type="match status" value="1"/>
</dbReference>
<gene>
    <name evidence="12 15" type="primary">priA</name>
    <name evidence="15" type="ORF">KTH89_19345</name>
</gene>
<dbReference type="InterPro" id="IPR042115">
    <property type="entry name" value="PriA_3primeBD_sf"/>
</dbReference>
<name>A0A949K4F9_9FIRM</name>
<dbReference type="CDD" id="cd18804">
    <property type="entry name" value="SF2_C_priA"/>
    <property type="match status" value="1"/>
</dbReference>
<dbReference type="InterPro" id="IPR041236">
    <property type="entry name" value="PriA_C"/>
</dbReference>
<dbReference type="HAMAP" id="MF_00983">
    <property type="entry name" value="PriA"/>
    <property type="match status" value="1"/>
</dbReference>
<feature type="binding site" evidence="12">
    <location>
        <position position="488"/>
    </location>
    <ligand>
        <name>Zn(2+)</name>
        <dbReference type="ChEBI" id="CHEBI:29105"/>
        <label>1</label>
    </ligand>
</feature>
<dbReference type="InterPro" id="IPR014001">
    <property type="entry name" value="Helicase_ATP-bd"/>
</dbReference>
<keyword evidence="2 12" id="KW-0235">DNA replication</keyword>
<comment type="caution">
    <text evidence="15">The sequence shown here is derived from an EMBL/GenBank/DDBJ whole genome shotgun (WGS) entry which is preliminary data.</text>
</comment>
<dbReference type="Proteomes" id="UP000712157">
    <property type="component" value="Unassembled WGS sequence"/>
</dbReference>
<feature type="binding site" evidence="12">
    <location>
        <position position="458"/>
    </location>
    <ligand>
        <name>Zn(2+)</name>
        <dbReference type="ChEBI" id="CHEBI:29105"/>
        <label>2</label>
    </ligand>
</feature>
<accession>A0A949K4F9</accession>
<comment type="catalytic activity">
    <reaction evidence="12">
        <text>Couples ATP hydrolysis with the unwinding of duplex DNA by translocating in the 3'-5' direction.</text>
        <dbReference type="EC" id="5.6.2.4"/>
    </reaction>
</comment>
<dbReference type="Pfam" id="PF00270">
    <property type="entry name" value="DEAD"/>
    <property type="match status" value="1"/>
</dbReference>
<dbReference type="InterPro" id="IPR005259">
    <property type="entry name" value="PriA"/>
</dbReference>
<sequence>MAVYADVIVDITNEKLDRTFQYQVPEEMELKIVPGVEVEIPFGRGDRLIRGYVVETTDRPAYDPAKIKKIKRIVPGRVPIESRLIALAAWMRERYGSTMIQALKTVIPIKKEVRAKQKRLIRLDLPVDRARTYLEELNRKHCTARARLVQALLNEPELDYELVTKKLHITPAVIKTLEEQGVLSVQAEQLYRNPVRPSDRQKTQVVLNDQQQSVVDQVVKDWEQGLRRTYLVHGVTGSGKTEVYMEIIARVVADGRQAIVLIPEIALTFQTVLRFYQRFGDRISIMNSRLSAGERYDQFERAKNKEISVMIGPRSALFTPFPNLGVVIIDEEHELTYKSENVPRYHAREVAIHRALTEGAMVVLGSATPSVDSYYKALRGEFGLFRLTDRAKKNALPHVYVEDLREELRSGNRSIFSARLQELIQDRLQKKEQVMLFLNRRGYAGFVSCRSCGHVMKCPHCDVSLSMHNHGRLVCHYCGYEEPTVKKCPECGSPYIGGFRAGTQQIEELLKKQYPQAGVLRMDADTTRNKDGHEKILAAFANREADILIGTQMIVKGHDFPAVTLVGVIAADLSLYTGDYLSSERTFQLLTQAAGRAGRGDVPGEVVIQTYQPEHYAVVTAAAQNYEEFYQQEILYRTISGYPPAAHLLAVLLSGADQEELDRASGLLIRQVPRELEGLTVIGPAEPAVARINDIYKKVIYLKHKKYDTLTEVKDHLERYAMEQPLLEKINMQFDFNPMHAG</sequence>
<dbReference type="NCBIfam" id="TIGR00595">
    <property type="entry name" value="priA"/>
    <property type="match status" value="1"/>
</dbReference>
<dbReference type="SMART" id="SM00487">
    <property type="entry name" value="DEXDc"/>
    <property type="match status" value="1"/>
</dbReference>
<keyword evidence="7 12" id="KW-0862">Zinc</keyword>
<reference evidence="15" key="1">
    <citation type="submission" date="2021-06" db="EMBL/GenBank/DDBJ databases">
        <title>Description of novel taxa of the family Lachnospiraceae.</title>
        <authorList>
            <person name="Chaplin A.V."/>
            <person name="Sokolova S.R."/>
            <person name="Pikina A.P."/>
            <person name="Korzhanova M."/>
            <person name="Belova V."/>
            <person name="Korostin D."/>
            <person name="Efimov B.A."/>
        </authorList>
    </citation>
    <scope>NUCLEOTIDE SEQUENCE</scope>
    <source>
        <strain evidence="15">ASD5720</strain>
    </source>
</reference>
<keyword evidence="1 12" id="KW-0639">Primosome</keyword>
<evidence type="ECO:0000256" key="1">
    <source>
        <dbReference type="ARBA" id="ARBA00022515"/>
    </source>
</evidence>
<dbReference type="GO" id="GO:0005524">
    <property type="term" value="F:ATP binding"/>
    <property type="evidence" value="ECO:0007669"/>
    <property type="project" value="UniProtKB-UniRule"/>
</dbReference>
<feature type="domain" description="Helicase ATP-binding" evidence="13">
    <location>
        <begin position="221"/>
        <end position="387"/>
    </location>
</feature>
<feature type="binding site" evidence="12">
    <location>
        <position position="452"/>
    </location>
    <ligand>
        <name>Zn(2+)</name>
        <dbReference type="ChEBI" id="CHEBI:29105"/>
        <label>1</label>
    </ligand>
</feature>
<dbReference type="GO" id="GO:0043138">
    <property type="term" value="F:3'-5' DNA helicase activity"/>
    <property type="evidence" value="ECO:0007669"/>
    <property type="project" value="UniProtKB-EC"/>
</dbReference>
<dbReference type="GO" id="GO:0006269">
    <property type="term" value="P:DNA replication, synthesis of primer"/>
    <property type="evidence" value="ECO:0007669"/>
    <property type="project" value="UniProtKB-KW"/>
</dbReference>
<dbReference type="Pfam" id="PF00271">
    <property type="entry name" value="Helicase_C"/>
    <property type="match status" value="1"/>
</dbReference>
<protein>
    <recommendedName>
        <fullName evidence="12">Replication restart protein PriA</fullName>
    </recommendedName>
    <alternativeName>
        <fullName evidence="12">ATP-dependent DNA helicase PriA</fullName>
        <ecNumber evidence="12">5.6.2.4</ecNumber>
    </alternativeName>
    <alternativeName>
        <fullName evidence="12">DNA 3'-5' helicase PriA</fullName>
    </alternativeName>
</protein>
<evidence type="ECO:0000256" key="8">
    <source>
        <dbReference type="ARBA" id="ARBA00022840"/>
    </source>
</evidence>
<dbReference type="Pfam" id="PF18319">
    <property type="entry name" value="Zn_ribbon_PriA"/>
    <property type="match status" value="1"/>
</dbReference>
<keyword evidence="16" id="KW-1185">Reference proteome</keyword>
<evidence type="ECO:0000256" key="5">
    <source>
        <dbReference type="ARBA" id="ARBA00022801"/>
    </source>
</evidence>
<feature type="binding site" evidence="12">
    <location>
        <position position="475"/>
    </location>
    <ligand>
        <name>Zn(2+)</name>
        <dbReference type="ChEBI" id="CHEBI:29105"/>
        <label>2</label>
    </ligand>
</feature>
<evidence type="ECO:0000256" key="3">
    <source>
        <dbReference type="ARBA" id="ARBA00022723"/>
    </source>
</evidence>
<evidence type="ECO:0000256" key="2">
    <source>
        <dbReference type="ARBA" id="ARBA00022705"/>
    </source>
</evidence>
<dbReference type="GO" id="GO:0006302">
    <property type="term" value="P:double-strand break repair"/>
    <property type="evidence" value="ECO:0007669"/>
    <property type="project" value="InterPro"/>
</dbReference>
<evidence type="ECO:0000256" key="10">
    <source>
        <dbReference type="ARBA" id="ARBA00023235"/>
    </source>
</evidence>
<evidence type="ECO:0000313" key="15">
    <source>
        <dbReference type="EMBL" id="MBU9738700.1"/>
    </source>
</evidence>
<dbReference type="EMBL" id="JAHQCW010000040">
    <property type="protein sequence ID" value="MBU9738700.1"/>
    <property type="molecule type" value="Genomic_DNA"/>
</dbReference>
<dbReference type="GO" id="GO:0016787">
    <property type="term" value="F:hydrolase activity"/>
    <property type="evidence" value="ECO:0007669"/>
    <property type="project" value="UniProtKB-KW"/>
</dbReference>
<dbReference type="Pfam" id="PF17764">
    <property type="entry name" value="PriA_3primeBD"/>
    <property type="match status" value="1"/>
</dbReference>
<keyword evidence="3 12" id="KW-0479">Metal-binding</keyword>
<dbReference type="GO" id="GO:0006270">
    <property type="term" value="P:DNA replication initiation"/>
    <property type="evidence" value="ECO:0007669"/>
    <property type="project" value="TreeGrafter"/>
</dbReference>
<keyword evidence="6 12" id="KW-0347">Helicase</keyword>
<evidence type="ECO:0000256" key="7">
    <source>
        <dbReference type="ARBA" id="ARBA00022833"/>
    </source>
</evidence>
<dbReference type="InterPro" id="IPR040498">
    <property type="entry name" value="PriA_CRR"/>
</dbReference>
<dbReference type="GO" id="GO:0006310">
    <property type="term" value="P:DNA recombination"/>
    <property type="evidence" value="ECO:0007669"/>
    <property type="project" value="InterPro"/>
</dbReference>
<dbReference type="SMART" id="SM00490">
    <property type="entry name" value="HELICc"/>
    <property type="match status" value="1"/>
</dbReference>
<dbReference type="CDD" id="cd17929">
    <property type="entry name" value="DEXHc_priA"/>
    <property type="match status" value="1"/>
</dbReference>
<dbReference type="AlphaFoldDB" id="A0A949K4F9"/>
<feature type="binding site" evidence="12">
    <location>
        <position position="491"/>
    </location>
    <ligand>
        <name>Zn(2+)</name>
        <dbReference type="ChEBI" id="CHEBI:29105"/>
        <label>1</label>
    </ligand>
</feature>
<dbReference type="PANTHER" id="PTHR30580">
    <property type="entry name" value="PRIMOSOMAL PROTEIN N"/>
    <property type="match status" value="1"/>
</dbReference>
<comment type="cofactor">
    <cofactor evidence="12">
        <name>Zn(2+)</name>
        <dbReference type="ChEBI" id="CHEBI:29105"/>
    </cofactor>
    <text evidence="12">Binds 2 zinc ions per subunit.</text>
</comment>
<dbReference type="Gene3D" id="3.40.1440.60">
    <property type="entry name" value="PriA, 3(prime) DNA-binding domain"/>
    <property type="match status" value="1"/>
</dbReference>
<dbReference type="EC" id="5.6.2.4" evidence="12"/>
<feature type="binding site" evidence="12">
    <location>
        <position position="449"/>
    </location>
    <ligand>
        <name>Zn(2+)</name>
        <dbReference type="ChEBI" id="CHEBI:29105"/>
        <label>1</label>
    </ligand>
</feature>
<dbReference type="GO" id="GO:1990077">
    <property type="term" value="C:primosome complex"/>
    <property type="evidence" value="ECO:0007669"/>
    <property type="project" value="UniProtKB-UniRule"/>
</dbReference>
<evidence type="ECO:0000256" key="6">
    <source>
        <dbReference type="ARBA" id="ARBA00022806"/>
    </source>
</evidence>
<dbReference type="PANTHER" id="PTHR30580:SF0">
    <property type="entry name" value="PRIMOSOMAL PROTEIN N"/>
    <property type="match status" value="1"/>
</dbReference>
<comment type="catalytic activity">
    <reaction evidence="11 12">
        <text>ATP + H2O = ADP + phosphate + H(+)</text>
        <dbReference type="Rhea" id="RHEA:13065"/>
        <dbReference type="ChEBI" id="CHEBI:15377"/>
        <dbReference type="ChEBI" id="CHEBI:15378"/>
        <dbReference type="ChEBI" id="CHEBI:30616"/>
        <dbReference type="ChEBI" id="CHEBI:43474"/>
        <dbReference type="ChEBI" id="CHEBI:456216"/>
        <dbReference type="EC" id="5.6.2.4"/>
    </reaction>
</comment>
<dbReference type="PROSITE" id="PS51194">
    <property type="entry name" value="HELICASE_CTER"/>
    <property type="match status" value="1"/>
</dbReference>
<dbReference type="InterPro" id="IPR001650">
    <property type="entry name" value="Helicase_C-like"/>
</dbReference>
<feature type="binding site" evidence="12">
    <location>
        <position position="478"/>
    </location>
    <ligand>
        <name>Zn(2+)</name>
        <dbReference type="ChEBI" id="CHEBI:29105"/>
        <label>2</label>
    </ligand>
</feature>
<dbReference type="InterPro" id="IPR027417">
    <property type="entry name" value="P-loop_NTPase"/>
</dbReference>
<dbReference type="GO" id="GO:0008270">
    <property type="term" value="F:zinc ion binding"/>
    <property type="evidence" value="ECO:0007669"/>
    <property type="project" value="UniProtKB-UniRule"/>
</dbReference>
<evidence type="ECO:0000259" key="13">
    <source>
        <dbReference type="PROSITE" id="PS51192"/>
    </source>
</evidence>
<comment type="function">
    <text evidence="12">Initiates the restart of stalled replication forks, which reloads the replicative helicase on sites other than the origin of replication. Recognizes and binds to abandoned replication forks and remodels them to uncover a helicase loading site. Promotes assembly of the primosome at these replication forks.</text>
</comment>
<evidence type="ECO:0000259" key="14">
    <source>
        <dbReference type="PROSITE" id="PS51194"/>
    </source>
</evidence>
<evidence type="ECO:0000313" key="16">
    <source>
        <dbReference type="Proteomes" id="UP000712157"/>
    </source>
</evidence>
<dbReference type="InterPro" id="IPR041222">
    <property type="entry name" value="PriA_3primeBD"/>
</dbReference>
<evidence type="ECO:0000256" key="4">
    <source>
        <dbReference type="ARBA" id="ARBA00022741"/>
    </source>
</evidence>
<dbReference type="Gene3D" id="3.40.50.300">
    <property type="entry name" value="P-loop containing nucleotide triphosphate hydrolases"/>
    <property type="match status" value="2"/>
</dbReference>
<keyword evidence="9 12" id="KW-0238">DNA-binding</keyword>
<dbReference type="RefSeq" id="WP_238722791.1">
    <property type="nucleotide sequence ID" value="NZ_JAHQCW010000040.1"/>
</dbReference>
<evidence type="ECO:0000256" key="12">
    <source>
        <dbReference type="HAMAP-Rule" id="MF_00983"/>
    </source>
</evidence>
<proteinExistence type="inferred from homology"/>
<evidence type="ECO:0000256" key="11">
    <source>
        <dbReference type="ARBA" id="ARBA00048988"/>
    </source>
</evidence>
<keyword evidence="10 12" id="KW-0413">Isomerase</keyword>
<comment type="subunit">
    <text evidence="12">Component of the replication restart primosome.</text>
</comment>
<dbReference type="PROSITE" id="PS51192">
    <property type="entry name" value="HELICASE_ATP_BIND_1"/>
    <property type="match status" value="1"/>
</dbReference>
<evidence type="ECO:0000256" key="9">
    <source>
        <dbReference type="ARBA" id="ARBA00023125"/>
    </source>
</evidence>